<dbReference type="PROSITE" id="PS51030">
    <property type="entry name" value="NUCLEAR_REC_DBD_2"/>
    <property type="match status" value="1"/>
</dbReference>
<keyword evidence="2" id="KW-0479">Metal-binding</keyword>
<keyword evidence="5" id="KW-0805">Transcription regulation</keyword>
<evidence type="ECO:0000259" key="10">
    <source>
        <dbReference type="PROSITE" id="PS51030"/>
    </source>
</evidence>
<evidence type="ECO:0000256" key="2">
    <source>
        <dbReference type="ARBA" id="ARBA00022723"/>
    </source>
</evidence>
<dbReference type="PRINTS" id="PR00047">
    <property type="entry name" value="STROIDFINGER"/>
</dbReference>
<accession>A0AA39HW21</accession>
<dbReference type="AlphaFoldDB" id="A0AA39HW21"/>
<dbReference type="PROSITE" id="PS51843">
    <property type="entry name" value="NR_LBD"/>
    <property type="match status" value="1"/>
</dbReference>
<comment type="similarity">
    <text evidence="1">Belongs to the nuclear hormone receptor family.</text>
</comment>
<dbReference type="PROSITE" id="PS00031">
    <property type="entry name" value="NUCLEAR_REC_DBD_1"/>
    <property type="match status" value="1"/>
</dbReference>
<dbReference type="InterPro" id="IPR001628">
    <property type="entry name" value="Znf_hrmn_rcpt"/>
</dbReference>
<dbReference type="GO" id="GO:0043565">
    <property type="term" value="F:sequence-specific DNA binding"/>
    <property type="evidence" value="ECO:0007669"/>
    <property type="project" value="InterPro"/>
</dbReference>
<dbReference type="EMBL" id="JAUCMV010000003">
    <property type="protein sequence ID" value="KAK0412409.1"/>
    <property type="molecule type" value="Genomic_DNA"/>
</dbReference>
<dbReference type="GO" id="GO:0008270">
    <property type="term" value="F:zinc ion binding"/>
    <property type="evidence" value="ECO:0007669"/>
    <property type="project" value="UniProtKB-KW"/>
</dbReference>
<evidence type="ECO:0008006" key="14">
    <source>
        <dbReference type="Google" id="ProtNLM"/>
    </source>
</evidence>
<evidence type="ECO:0000256" key="9">
    <source>
        <dbReference type="ARBA" id="ARBA00023242"/>
    </source>
</evidence>
<protein>
    <recommendedName>
        <fullName evidence="14">Nuclear receptor domain-containing protein</fullName>
    </recommendedName>
</protein>
<dbReference type="PANTHER" id="PTHR24083">
    <property type="entry name" value="NUCLEAR HORMONE RECEPTOR"/>
    <property type="match status" value="1"/>
</dbReference>
<evidence type="ECO:0000313" key="13">
    <source>
        <dbReference type="Proteomes" id="UP001175271"/>
    </source>
</evidence>
<feature type="domain" description="NR LBD" evidence="11">
    <location>
        <begin position="110"/>
        <end position="382"/>
    </location>
</feature>
<dbReference type="InterPro" id="IPR013088">
    <property type="entry name" value="Znf_NHR/GATA"/>
</dbReference>
<dbReference type="InterPro" id="IPR035500">
    <property type="entry name" value="NHR-like_dom_sf"/>
</dbReference>
<dbReference type="GO" id="GO:0003700">
    <property type="term" value="F:DNA-binding transcription factor activity"/>
    <property type="evidence" value="ECO:0007669"/>
    <property type="project" value="InterPro"/>
</dbReference>
<feature type="domain" description="Nuclear receptor" evidence="10">
    <location>
        <begin position="12"/>
        <end position="86"/>
    </location>
</feature>
<evidence type="ECO:0000256" key="1">
    <source>
        <dbReference type="ARBA" id="ARBA00005993"/>
    </source>
</evidence>
<keyword evidence="4" id="KW-0862">Zinc</keyword>
<dbReference type="Gene3D" id="3.30.50.10">
    <property type="entry name" value="Erythroid Transcription Factor GATA-1, subunit A"/>
    <property type="match status" value="1"/>
</dbReference>
<sequence>MNSPPVLLPDIPKICLVCGDAASCRYYGVSSCNSCKSFFRRAALSTTEKICFNDKKCVFGRELYKCRLCRFEKCLKVGMNKKGIKALVKDEIPKTSPDLKIVKASQISTERDTLISTLNKLLYVEEKIAHLRYSTYFPYSTSKGVLDYFNDACAISNTRKHQVLARFAKPEAFLLFNEEMASSGHKFWMYLDLVLAIEYYKTMEIMSRLSRLDQIALLKGTLRQVASFHAAYDAYIRGHTDLVEPNDFVPFSHPHFRGEAFDRWHSKSCVRVCAQVKPTLDKIVLLKSIIALNPNAPNLSVYGQEVVAKERLKSTNMLMSLIRVERGGDEWISYFSRLYDIVNRNILADLCFSDLIFSKVIPLVSSRSDMKVEGLWLELLVQ</sequence>
<dbReference type="SUPFAM" id="SSF57716">
    <property type="entry name" value="Glucocorticoid receptor-like (DNA-binding domain)"/>
    <property type="match status" value="1"/>
</dbReference>
<keyword evidence="3" id="KW-0863">Zinc-finger</keyword>
<dbReference type="SMART" id="SM00430">
    <property type="entry name" value="HOLI"/>
    <property type="match status" value="1"/>
</dbReference>
<keyword evidence="9" id="KW-0539">Nucleus</keyword>
<keyword evidence="7" id="KW-0804">Transcription</keyword>
<evidence type="ECO:0000259" key="11">
    <source>
        <dbReference type="PROSITE" id="PS51843"/>
    </source>
</evidence>
<evidence type="ECO:0000256" key="7">
    <source>
        <dbReference type="ARBA" id="ARBA00023163"/>
    </source>
</evidence>
<dbReference type="Pfam" id="PF00105">
    <property type="entry name" value="zf-C4"/>
    <property type="match status" value="1"/>
</dbReference>
<keyword evidence="13" id="KW-1185">Reference proteome</keyword>
<evidence type="ECO:0000256" key="8">
    <source>
        <dbReference type="ARBA" id="ARBA00023170"/>
    </source>
</evidence>
<evidence type="ECO:0000313" key="12">
    <source>
        <dbReference type="EMBL" id="KAK0412409.1"/>
    </source>
</evidence>
<gene>
    <name evidence="12" type="ORF">QR680_006195</name>
</gene>
<dbReference type="InterPro" id="IPR000536">
    <property type="entry name" value="Nucl_hrmn_rcpt_lig-bd"/>
</dbReference>
<reference evidence="12" key="1">
    <citation type="submission" date="2023-06" db="EMBL/GenBank/DDBJ databases">
        <title>Genomic analysis of the entomopathogenic nematode Steinernema hermaphroditum.</title>
        <authorList>
            <person name="Schwarz E.M."/>
            <person name="Heppert J.K."/>
            <person name="Baniya A."/>
            <person name="Schwartz H.T."/>
            <person name="Tan C.-H."/>
            <person name="Antoshechkin I."/>
            <person name="Sternberg P.W."/>
            <person name="Goodrich-Blair H."/>
            <person name="Dillman A.R."/>
        </authorList>
    </citation>
    <scope>NUCLEOTIDE SEQUENCE</scope>
    <source>
        <strain evidence="12">PS9179</strain>
        <tissue evidence="12">Whole animal</tissue>
    </source>
</reference>
<name>A0AA39HW21_9BILA</name>
<dbReference type="Proteomes" id="UP001175271">
    <property type="component" value="Unassembled WGS sequence"/>
</dbReference>
<proteinExistence type="inferred from homology"/>
<dbReference type="Gene3D" id="1.10.565.10">
    <property type="entry name" value="Retinoid X Receptor"/>
    <property type="match status" value="1"/>
</dbReference>
<evidence type="ECO:0000256" key="4">
    <source>
        <dbReference type="ARBA" id="ARBA00022833"/>
    </source>
</evidence>
<dbReference type="InterPro" id="IPR050274">
    <property type="entry name" value="Nuclear_hormone_rcpt_NR2"/>
</dbReference>
<keyword evidence="8" id="KW-0675">Receptor</keyword>
<evidence type="ECO:0000256" key="5">
    <source>
        <dbReference type="ARBA" id="ARBA00023015"/>
    </source>
</evidence>
<dbReference type="SMART" id="SM00399">
    <property type="entry name" value="ZnF_C4"/>
    <property type="match status" value="1"/>
</dbReference>
<keyword evidence="6" id="KW-0238">DNA-binding</keyword>
<dbReference type="SUPFAM" id="SSF48508">
    <property type="entry name" value="Nuclear receptor ligand-binding domain"/>
    <property type="match status" value="1"/>
</dbReference>
<evidence type="ECO:0000256" key="6">
    <source>
        <dbReference type="ARBA" id="ARBA00023125"/>
    </source>
</evidence>
<organism evidence="12 13">
    <name type="scientific">Steinernema hermaphroditum</name>
    <dbReference type="NCBI Taxonomy" id="289476"/>
    <lineage>
        <taxon>Eukaryota</taxon>
        <taxon>Metazoa</taxon>
        <taxon>Ecdysozoa</taxon>
        <taxon>Nematoda</taxon>
        <taxon>Chromadorea</taxon>
        <taxon>Rhabditida</taxon>
        <taxon>Tylenchina</taxon>
        <taxon>Panagrolaimomorpha</taxon>
        <taxon>Strongyloidoidea</taxon>
        <taxon>Steinernematidae</taxon>
        <taxon>Steinernema</taxon>
    </lineage>
</organism>
<comment type="caution">
    <text evidence="12">The sequence shown here is derived from an EMBL/GenBank/DDBJ whole genome shotgun (WGS) entry which is preliminary data.</text>
</comment>
<evidence type="ECO:0000256" key="3">
    <source>
        <dbReference type="ARBA" id="ARBA00022771"/>
    </source>
</evidence>